<evidence type="ECO:0000256" key="2">
    <source>
        <dbReference type="ARBA" id="ARBA00005417"/>
    </source>
</evidence>
<reference evidence="10 11" key="1">
    <citation type="submission" date="2020-04" db="EMBL/GenBank/DDBJ databases">
        <title>MicrobeNet Type strains.</title>
        <authorList>
            <person name="Nicholson A.C."/>
        </authorList>
    </citation>
    <scope>NUCLEOTIDE SEQUENCE [LARGE SCALE GENOMIC DNA]</scope>
    <source>
        <strain evidence="10 11">DSM 45078</strain>
    </source>
</reference>
<gene>
    <name evidence="10" type="ORF">HGA13_02760</name>
</gene>
<dbReference type="FunFam" id="3.40.50.300:FF:000016">
    <property type="entry name" value="Oligopeptide ABC transporter ATP-binding component"/>
    <property type="match status" value="1"/>
</dbReference>
<dbReference type="GO" id="GO:0016887">
    <property type="term" value="F:ATP hydrolysis activity"/>
    <property type="evidence" value="ECO:0007669"/>
    <property type="project" value="InterPro"/>
</dbReference>
<dbReference type="SMART" id="SM00382">
    <property type="entry name" value="AAA"/>
    <property type="match status" value="2"/>
</dbReference>
<evidence type="ECO:0000313" key="10">
    <source>
        <dbReference type="EMBL" id="NKY31997.1"/>
    </source>
</evidence>
<name>A0A846X951_9NOCA</name>
<dbReference type="PROSITE" id="PS00211">
    <property type="entry name" value="ABC_TRANSPORTER_1"/>
    <property type="match status" value="2"/>
</dbReference>
<dbReference type="InterPro" id="IPR013563">
    <property type="entry name" value="Oligopep_ABC_C"/>
</dbReference>
<evidence type="ECO:0000256" key="7">
    <source>
        <dbReference type="ARBA" id="ARBA00023136"/>
    </source>
</evidence>
<feature type="region of interest" description="Disordered" evidence="8">
    <location>
        <begin position="531"/>
        <end position="551"/>
    </location>
</feature>
<dbReference type="InterPro" id="IPR003439">
    <property type="entry name" value="ABC_transporter-like_ATP-bd"/>
</dbReference>
<evidence type="ECO:0000256" key="3">
    <source>
        <dbReference type="ARBA" id="ARBA00022448"/>
    </source>
</evidence>
<dbReference type="Pfam" id="PF08352">
    <property type="entry name" value="oligo_HPY"/>
    <property type="match status" value="2"/>
</dbReference>
<feature type="domain" description="ABC transporter" evidence="9">
    <location>
        <begin position="12"/>
        <end position="258"/>
    </location>
</feature>
<dbReference type="SUPFAM" id="SSF52540">
    <property type="entry name" value="P-loop containing nucleoside triphosphate hydrolases"/>
    <property type="match status" value="2"/>
</dbReference>
<evidence type="ECO:0000256" key="5">
    <source>
        <dbReference type="ARBA" id="ARBA00022741"/>
    </source>
</evidence>
<feature type="domain" description="ABC transporter" evidence="9">
    <location>
        <begin position="283"/>
        <end position="528"/>
    </location>
</feature>
<dbReference type="Gene3D" id="3.40.50.300">
    <property type="entry name" value="P-loop containing nucleotide triphosphate hydrolases"/>
    <property type="match status" value="2"/>
</dbReference>
<evidence type="ECO:0000256" key="4">
    <source>
        <dbReference type="ARBA" id="ARBA00022475"/>
    </source>
</evidence>
<dbReference type="InterPro" id="IPR050388">
    <property type="entry name" value="ABC_Ni/Peptide_Import"/>
</dbReference>
<evidence type="ECO:0000256" key="1">
    <source>
        <dbReference type="ARBA" id="ARBA00004202"/>
    </source>
</evidence>
<dbReference type="GO" id="GO:0005524">
    <property type="term" value="F:ATP binding"/>
    <property type="evidence" value="ECO:0007669"/>
    <property type="project" value="UniProtKB-KW"/>
</dbReference>
<dbReference type="PANTHER" id="PTHR43297:SF2">
    <property type="entry name" value="DIPEPTIDE TRANSPORT ATP-BINDING PROTEIN DPPD"/>
    <property type="match status" value="1"/>
</dbReference>
<evidence type="ECO:0000256" key="6">
    <source>
        <dbReference type="ARBA" id="ARBA00022840"/>
    </source>
</evidence>
<protein>
    <submittedName>
        <fullName evidence="10">ABC transporter ATP-binding protein</fullName>
    </submittedName>
</protein>
<dbReference type="NCBIfam" id="NF008453">
    <property type="entry name" value="PRK11308.1"/>
    <property type="match status" value="2"/>
</dbReference>
<keyword evidence="7" id="KW-0472">Membrane</keyword>
<dbReference type="Proteomes" id="UP000565715">
    <property type="component" value="Unassembled WGS sequence"/>
</dbReference>
<dbReference type="Pfam" id="PF00005">
    <property type="entry name" value="ABC_tran"/>
    <property type="match status" value="2"/>
</dbReference>
<keyword evidence="4" id="KW-1003">Cell membrane</keyword>
<keyword evidence="3" id="KW-0813">Transport</keyword>
<keyword evidence="5" id="KW-0547">Nucleotide-binding</keyword>
<sequence length="551" mass="58873">MRTPLSASTTLLTVRTLRIAFGHNHPVVDGISFAVGHGEIVALVGESGSGKSLTARAILGLLPDGAAATGEIAVDGTDILGATDTELNRLRGSKVALIFQDPQNALNPVRRVGWQLREAIRAHRRVSAADAERLAVELLDRVEIPDPALRVKYYPHQLSGGQKQRVAIALALAGEPDLLVADEPTTALDVTVQAEILALLDRIRHRTGMGVLLITHNMGVVAQYTDRVLVMQAGRIVETGDTHSLFDTPTHPYTRALLGAVPRLPEQPGTTAPVAESATPAILEFDAATVTYPARHGQPAFRAVESVSFTIHRGEVLGLVGESGSGKTTLGRIATGLEPVTAGRVLVDGRDLAALTSRRLRGLRRDIAVVPQDPATSLDPRLTIAASIREPLDVHKVGTPGERRQRVLHLLDAVHLPADFAGRFPHQLSGGQRQRVALARALALRPRLLIADEPTSALDVSVQAEVLTLFTEIQRDLGFACLFISHDLAVVHQVADRVAVLRSGSVVEVGPVETVFTNPRRSHTRALVDAVPSPDPARRISPAPQQPAVAV</sequence>
<keyword evidence="11" id="KW-1185">Reference proteome</keyword>
<evidence type="ECO:0000313" key="11">
    <source>
        <dbReference type="Proteomes" id="UP000565715"/>
    </source>
</evidence>
<dbReference type="AlphaFoldDB" id="A0A846X951"/>
<comment type="subcellular location">
    <subcellularLocation>
        <location evidence="1">Cell membrane</location>
        <topology evidence="1">Peripheral membrane protein</topology>
    </subcellularLocation>
</comment>
<dbReference type="CDD" id="cd03257">
    <property type="entry name" value="ABC_NikE_OppD_transporters"/>
    <property type="match status" value="2"/>
</dbReference>
<dbReference type="EMBL" id="JAAXOO010000001">
    <property type="protein sequence ID" value="NKY31997.1"/>
    <property type="molecule type" value="Genomic_DNA"/>
</dbReference>
<evidence type="ECO:0000259" key="9">
    <source>
        <dbReference type="PROSITE" id="PS50893"/>
    </source>
</evidence>
<dbReference type="GO" id="GO:0005886">
    <property type="term" value="C:plasma membrane"/>
    <property type="evidence" value="ECO:0007669"/>
    <property type="project" value="UniProtKB-SubCell"/>
</dbReference>
<comment type="similarity">
    <text evidence="2">Belongs to the ABC transporter superfamily.</text>
</comment>
<comment type="caution">
    <text evidence="10">The sequence shown here is derived from an EMBL/GenBank/DDBJ whole genome shotgun (WGS) entry which is preliminary data.</text>
</comment>
<dbReference type="InterPro" id="IPR017871">
    <property type="entry name" value="ABC_transporter-like_CS"/>
</dbReference>
<dbReference type="RefSeq" id="WP_068035690.1">
    <property type="nucleotide sequence ID" value="NZ_JAAXOO010000001.1"/>
</dbReference>
<dbReference type="PANTHER" id="PTHR43297">
    <property type="entry name" value="OLIGOPEPTIDE TRANSPORT ATP-BINDING PROTEIN APPD"/>
    <property type="match status" value="1"/>
</dbReference>
<dbReference type="InterPro" id="IPR003593">
    <property type="entry name" value="AAA+_ATPase"/>
</dbReference>
<dbReference type="InterPro" id="IPR027417">
    <property type="entry name" value="P-loop_NTPase"/>
</dbReference>
<evidence type="ECO:0000256" key="8">
    <source>
        <dbReference type="SAM" id="MobiDB-lite"/>
    </source>
</evidence>
<dbReference type="NCBIfam" id="NF007739">
    <property type="entry name" value="PRK10419.1"/>
    <property type="match status" value="2"/>
</dbReference>
<dbReference type="GO" id="GO:0015833">
    <property type="term" value="P:peptide transport"/>
    <property type="evidence" value="ECO:0007669"/>
    <property type="project" value="InterPro"/>
</dbReference>
<keyword evidence="6 10" id="KW-0067">ATP-binding</keyword>
<accession>A0A846X951</accession>
<dbReference type="PROSITE" id="PS50893">
    <property type="entry name" value="ABC_TRANSPORTER_2"/>
    <property type="match status" value="2"/>
</dbReference>
<organism evidence="10 11">
    <name type="scientific">Nocardia speluncae</name>
    <dbReference type="NCBI Taxonomy" id="419477"/>
    <lineage>
        <taxon>Bacteria</taxon>
        <taxon>Bacillati</taxon>
        <taxon>Actinomycetota</taxon>
        <taxon>Actinomycetes</taxon>
        <taxon>Mycobacteriales</taxon>
        <taxon>Nocardiaceae</taxon>
        <taxon>Nocardia</taxon>
    </lineage>
</organism>
<proteinExistence type="inferred from homology"/>